<proteinExistence type="predicted"/>
<dbReference type="SUPFAM" id="SSF56235">
    <property type="entry name" value="N-terminal nucleophile aminohydrolases (Ntn hydrolases)"/>
    <property type="match status" value="1"/>
</dbReference>
<gene>
    <name evidence="1" type="ORF">KQ657_002295</name>
</gene>
<dbReference type="RefSeq" id="XP_043051455.1">
    <property type="nucleotide sequence ID" value="XM_043193067.1"/>
</dbReference>
<dbReference type="EMBL" id="JAHMUF010000002">
    <property type="protein sequence ID" value="KAG7195910.1"/>
    <property type="molecule type" value="Genomic_DNA"/>
</dbReference>
<comment type="caution">
    <text evidence="1">The sequence shown here is derived from an EMBL/GenBank/DDBJ whole genome shotgun (WGS) entry which is preliminary data.</text>
</comment>
<dbReference type="PANTHER" id="PTHR43881">
    <property type="entry name" value="GAMMA-GLUTAMYLTRANSPEPTIDASE (AFU_ORTHOLOGUE AFUA_4G13580)"/>
    <property type="match status" value="1"/>
</dbReference>
<dbReference type="PRINTS" id="PR01210">
    <property type="entry name" value="GGTRANSPTASE"/>
</dbReference>
<evidence type="ECO:0000313" key="1">
    <source>
        <dbReference type="EMBL" id="KAG7195910.1"/>
    </source>
</evidence>
<organism evidence="1 2">
    <name type="scientific">Scheffersomyces spartinae</name>
    <dbReference type="NCBI Taxonomy" id="45513"/>
    <lineage>
        <taxon>Eukaryota</taxon>
        <taxon>Fungi</taxon>
        <taxon>Dikarya</taxon>
        <taxon>Ascomycota</taxon>
        <taxon>Saccharomycotina</taxon>
        <taxon>Pichiomycetes</taxon>
        <taxon>Debaryomycetaceae</taxon>
        <taxon>Scheffersomyces</taxon>
    </lineage>
</organism>
<dbReference type="Proteomes" id="UP000790833">
    <property type="component" value="Unassembled WGS sequence"/>
</dbReference>
<evidence type="ECO:0000313" key="2">
    <source>
        <dbReference type="Proteomes" id="UP000790833"/>
    </source>
</evidence>
<dbReference type="Gene3D" id="3.60.20.40">
    <property type="match status" value="1"/>
</dbReference>
<accession>A0A9P7VD54</accession>
<sequence>MSVYNKFPSRRSTVSSTKGIVALSQPLANAVGIKVLEQGGNCVDAAIAILAALCVLEPMSTGIGGDCFALVYKKDSQSVYGLNGSGRCAKELNIQHIKSCLGDINRLPILSPFCITVPGSIRAWYDAYKEWGSGNIEWSVLFLYAIEFAENGFPVLAICAEMWKRAVKKLIIQNPNLKKGNNPFLIYDETNDTVRSPIEGEIMKNLDFANTLKIIAEKGTDGFYKDLIANEIVNHLTLLEHKLSLEDLSNHESTIVKPLKVTFMNEYNVWEIPPNGQGLVALMALGIIEELHNNGTVDLYSLEHNSARFFHLLIEVFKISFYEANNYVTDSLHADYEIKDILNKGFFKEKAKIFKWNKILDASIGIPDPRLKSDTVYFSVTDSNGDACSFINSVYEQFGSGIVVPGYGFALQNRGASFNLSPGLINSLEGGKRPYHTIIPGMITNNITNDLYASFGNMGGYMQPLGHVLHVLNMTIYGLNPQESIDSPRFCLEADKTSPSSVDTGLGSDSPVSTTKTIVSLEEGISEDVVLQLKDWGHTVRVLCGFDRETFGRAQIIKSTYQNSQLVYNAGSDPRGDGAAVPLI</sequence>
<evidence type="ECO:0008006" key="3">
    <source>
        <dbReference type="Google" id="ProtNLM"/>
    </source>
</evidence>
<dbReference type="InterPro" id="IPR043137">
    <property type="entry name" value="GGT_ssub_C"/>
</dbReference>
<dbReference type="InterPro" id="IPR052896">
    <property type="entry name" value="GGT-like_enzyme"/>
</dbReference>
<name>A0A9P7VD54_9ASCO</name>
<dbReference type="Pfam" id="PF01019">
    <property type="entry name" value="G_glu_transpept"/>
    <property type="match status" value="1"/>
</dbReference>
<dbReference type="InterPro" id="IPR029055">
    <property type="entry name" value="Ntn_hydrolases_N"/>
</dbReference>
<dbReference type="OrthoDB" id="2015213at2759"/>
<reference evidence="1" key="1">
    <citation type="submission" date="2021-03" db="EMBL/GenBank/DDBJ databases">
        <authorList>
            <person name="Palmer J.M."/>
        </authorList>
    </citation>
    <scope>NUCLEOTIDE SEQUENCE</scope>
    <source>
        <strain evidence="1">ARV_011</strain>
    </source>
</reference>
<dbReference type="PANTHER" id="PTHR43881:SF1">
    <property type="entry name" value="GAMMA-GLUTAMYLTRANSPEPTIDASE (AFU_ORTHOLOGUE AFUA_4G13580)"/>
    <property type="match status" value="1"/>
</dbReference>
<keyword evidence="2" id="KW-1185">Reference proteome</keyword>
<protein>
    <recommendedName>
        <fullName evidence="3">Gamma-glutamyltransferase</fullName>
    </recommendedName>
</protein>
<dbReference type="Gene3D" id="1.10.246.130">
    <property type="match status" value="1"/>
</dbReference>
<dbReference type="AlphaFoldDB" id="A0A9P7VD54"/>
<dbReference type="GeneID" id="66115669"/>
<dbReference type="InterPro" id="IPR043138">
    <property type="entry name" value="GGT_lsub"/>
</dbReference>